<feature type="compositionally biased region" description="Low complexity" evidence="2">
    <location>
        <begin position="287"/>
        <end position="304"/>
    </location>
</feature>
<dbReference type="EMBL" id="SZYD01000004">
    <property type="protein sequence ID" value="KAD6454321.1"/>
    <property type="molecule type" value="Genomic_DNA"/>
</dbReference>
<dbReference type="AlphaFoldDB" id="A0A5N6PJX4"/>
<dbReference type="InterPro" id="IPR001878">
    <property type="entry name" value="Znf_CCHC"/>
</dbReference>
<comment type="caution">
    <text evidence="4">The sequence shown here is derived from an EMBL/GenBank/DDBJ whole genome shotgun (WGS) entry which is preliminary data.</text>
</comment>
<keyword evidence="1" id="KW-0862">Zinc</keyword>
<feature type="domain" description="CCHC-type" evidence="3">
    <location>
        <begin position="255"/>
        <end position="270"/>
    </location>
</feature>
<dbReference type="PROSITE" id="PS50158">
    <property type="entry name" value="ZF_CCHC"/>
    <property type="match status" value="1"/>
</dbReference>
<dbReference type="GO" id="GO:0003676">
    <property type="term" value="F:nucleic acid binding"/>
    <property type="evidence" value="ECO:0007669"/>
    <property type="project" value="InterPro"/>
</dbReference>
<proteinExistence type="predicted"/>
<dbReference type="InterPro" id="IPR036875">
    <property type="entry name" value="Znf_CCHC_sf"/>
</dbReference>
<evidence type="ECO:0000313" key="4">
    <source>
        <dbReference type="EMBL" id="KAD6454321.1"/>
    </source>
</evidence>
<evidence type="ECO:0000313" key="5">
    <source>
        <dbReference type="Proteomes" id="UP000326396"/>
    </source>
</evidence>
<feature type="region of interest" description="Disordered" evidence="2">
    <location>
        <begin position="287"/>
        <end position="312"/>
    </location>
</feature>
<dbReference type="SUPFAM" id="SSF57756">
    <property type="entry name" value="Retrovirus zinc finger-like domains"/>
    <property type="match status" value="1"/>
</dbReference>
<reference evidence="4 5" key="1">
    <citation type="submission" date="2019-05" db="EMBL/GenBank/DDBJ databases">
        <title>Mikania micrantha, genome provides insights into the molecular mechanism of rapid growth.</title>
        <authorList>
            <person name="Liu B."/>
        </authorList>
    </citation>
    <scope>NUCLEOTIDE SEQUENCE [LARGE SCALE GENOMIC DNA]</scope>
    <source>
        <strain evidence="4">NLD-2019</strain>
        <tissue evidence="4">Leaf</tissue>
    </source>
</reference>
<evidence type="ECO:0000256" key="2">
    <source>
        <dbReference type="SAM" id="MobiDB-lite"/>
    </source>
</evidence>
<organism evidence="4 5">
    <name type="scientific">Mikania micrantha</name>
    <name type="common">bitter vine</name>
    <dbReference type="NCBI Taxonomy" id="192012"/>
    <lineage>
        <taxon>Eukaryota</taxon>
        <taxon>Viridiplantae</taxon>
        <taxon>Streptophyta</taxon>
        <taxon>Embryophyta</taxon>
        <taxon>Tracheophyta</taxon>
        <taxon>Spermatophyta</taxon>
        <taxon>Magnoliopsida</taxon>
        <taxon>eudicotyledons</taxon>
        <taxon>Gunneridae</taxon>
        <taxon>Pentapetalae</taxon>
        <taxon>asterids</taxon>
        <taxon>campanulids</taxon>
        <taxon>Asterales</taxon>
        <taxon>Asteraceae</taxon>
        <taxon>Asteroideae</taxon>
        <taxon>Heliantheae alliance</taxon>
        <taxon>Eupatorieae</taxon>
        <taxon>Mikania</taxon>
    </lineage>
</organism>
<keyword evidence="1" id="KW-0863">Zinc-finger</keyword>
<dbReference type="Gene3D" id="4.10.60.10">
    <property type="entry name" value="Zinc finger, CCHC-type"/>
    <property type="match status" value="1"/>
</dbReference>
<name>A0A5N6PJX4_9ASTR</name>
<accession>A0A5N6PJX4</accession>
<dbReference type="GO" id="GO:0008270">
    <property type="term" value="F:zinc ion binding"/>
    <property type="evidence" value="ECO:0007669"/>
    <property type="project" value="UniProtKB-KW"/>
</dbReference>
<keyword evidence="5" id="KW-1185">Reference proteome</keyword>
<protein>
    <recommendedName>
        <fullName evidence="3">CCHC-type domain-containing protein</fullName>
    </recommendedName>
</protein>
<sequence length="397" mass="44323">MLHFLSNNYTGYWKSVMFGPHKPMVLDTKTRDHVPKDPRNYIEEDFQKLELDAKAHAQLATALPNEIYSGFFHHESAKDWWNALKEQFGGTDDVVANTREILAQQSSPDFGKLSLTQLHGKLLTFEREIDQKIKLIKSGKSTEEYVQGNTALLSHNTETNDQGYDEYIDITTGITSSSSSSSSSCDDHSLISDHLCFIMDDLHQIPSDDLEEMDILHQLALLSMRTNKFYKRTGRKFPGIHGKTKIGLNKAKVQCYRCHGTGHFTRECKNAPNSNFSPYVTLPNTHSHTSTTPFSSSSSSSSSSHFKRHNNSQETAHIVQNFPSTSVQYVQDANGPAIQSSSSSQPALFTQEYVDWSNMPEDVGYALITSEPTEFALMAVGDDSTSSDQPEAESSDA</sequence>
<dbReference type="SMART" id="SM00343">
    <property type="entry name" value="ZnF_C2HC"/>
    <property type="match status" value="1"/>
</dbReference>
<evidence type="ECO:0000259" key="3">
    <source>
        <dbReference type="PROSITE" id="PS50158"/>
    </source>
</evidence>
<evidence type="ECO:0000256" key="1">
    <source>
        <dbReference type="PROSITE-ProRule" id="PRU00047"/>
    </source>
</evidence>
<keyword evidence="1" id="KW-0479">Metal-binding</keyword>
<gene>
    <name evidence="4" type="ORF">E3N88_09027</name>
</gene>
<dbReference type="Proteomes" id="UP000326396">
    <property type="component" value="Linkage Group LG12"/>
</dbReference>